<dbReference type="Pfam" id="PF12937">
    <property type="entry name" value="F-box-like"/>
    <property type="match status" value="1"/>
</dbReference>
<dbReference type="InterPro" id="IPR036047">
    <property type="entry name" value="F-box-like_dom_sf"/>
</dbReference>
<evidence type="ECO:0000313" key="3">
    <source>
        <dbReference type="Proteomes" id="UP000620124"/>
    </source>
</evidence>
<feature type="domain" description="F-box" evidence="1">
    <location>
        <begin position="12"/>
        <end position="57"/>
    </location>
</feature>
<evidence type="ECO:0000259" key="1">
    <source>
        <dbReference type="PROSITE" id="PS50181"/>
    </source>
</evidence>
<reference evidence="2" key="1">
    <citation type="submission" date="2020-05" db="EMBL/GenBank/DDBJ databases">
        <title>Mycena genomes resolve the evolution of fungal bioluminescence.</title>
        <authorList>
            <person name="Tsai I.J."/>
        </authorList>
    </citation>
    <scope>NUCLEOTIDE SEQUENCE</scope>
    <source>
        <strain evidence="2">CCC161011</strain>
    </source>
</reference>
<dbReference type="SUPFAM" id="SSF81383">
    <property type="entry name" value="F-box domain"/>
    <property type="match status" value="1"/>
</dbReference>
<dbReference type="AlphaFoldDB" id="A0A8H6X7S0"/>
<protein>
    <recommendedName>
        <fullName evidence="1">F-box domain-containing protein</fullName>
    </recommendedName>
</protein>
<comment type="caution">
    <text evidence="2">The sequence shown here is derived from an EMBL/GenBank/DDBJ whole genome shotgun (WGS) entry which is preliminary data.</text>
</comment>
<proteinExistence type="predicted"/>
<dbReference type="Proteomes" id="UP000620124">
    <property type="component" value="Unassembled WGS sequence"/>
</dbReference>
<dbReference type="InterPro" id="IPR001810">
    <property type="entry name" value="F-box_dom"/>
</dbReference>
<gene>
    <name evidence="2" type="ORF">MVEN_02209000</name>
</gene>
<dbReference type="OrthoDB" id="3018405at2759"/>
<name>A0A8H6X7S0_9AGAR</name>
<accession>A0A8H6X7S0</accession>
<organism evidence="2 3">
    <name type="scientific">Mycena venus</name>
    <dbReference type="NCBI Taxonomy" id="2733690"/>
    <lineage>
        <taxon>Eukaryota</taxon>
        <taxon>Fungi</taxon>
        <taxon>Dikarya</taxon>
        <taxon>Basidiomycota</taxon>
        <taxon>Agaricomycotina</taxon>
        <taxon>Agaricomycetes</taxon>
        <taxon>Agaricomycetidae</taxon>
        <taxon>Agaricales</taxon>
        <taxon>Marasmiineae</taxon>
        <taxon>Mycenaceae</taxon>
        <taxon>Mycena</taxon>
    </lineage>
</organism>
<dbReference type="PROSITE" id="PS50181">
    <property type="entry name" value="FBOX"/>
    <property type="match status" value="1"/>
</dbReference>
<keyword evidence="3" id="KW-1185">Reference proteome</keyword>
<evidence type="ECO:0000313" key="2">
    <source>
        <dbReference type="EMBL" id="KAF7335551.1"/>
    </source>
</evidence>
<sequence length="351" mass="39758">MVLTRRAAKASKSIVGFLPNEILTSVMLDASNPDLLALCRTSRLFRNIATPLLYRTIYLDALPQIKLFLRTMKQRSGLSLSRYVRDVSITDADLDEEFALNLSPHLIKALSSVLSQLCHLEHLDLLLDEEFPELLQNAHFPNLLTFRYNIQRPHTASLFSSFLNRHQTITDLTFTRSERLEHLDPILLPNLTIYNGSSASIFSVDLWSSSVKQVCLLWYDDEPDVEAPLHRLGKMASPETFFGIFDTLEELAILGSVAKNLPRVQSVKLRRSASVAPPISHQDALEITEHLKKFEALSALELPAIDKRMERDSEEDRKTIELWGEACKTLSSVILHGKRWRLVGGEWGASK</sequence>
<dbReference type="EMBL" id="JACAZI010000024">
    <property type="protein sequence ID" value="KAF7335551.1"/>
    <property type="molecule type" value="Genomic_DNA"/>
</dbReference>